<keyword evidence="7 13" id="KW-0808">Transferase</keyword>
<dbReference type="NCBIfam" id="TIGR00508">
    <property type="entry name" value="bioA"/>
    <property type="match status" value="1"/>
</dbReference>
<feature type="binding site" evidence="13">
    <location>
        <position position="284"/>
    </location>
    <ligand>
        <name>substrate</name>
    </ligand>
</feature>
<dbReference type="InterPro" id="IPR015424">
    <property type="entry name" value="PyrdxlP-dep_Trfase"/>
</dbReference>
<evidence type="ECO:0000256" key="1">
    <source>
        <dbReference type="ARBA" id="ARBA00001933"/>
    </source>
</evidence>
<dbReference type="InterPro" id="IPR015421">
    <property type="entry name" value="PyrdxlP-dep_Trfase_major"/>
</dbReference>
<dbReference type="Pfam" id="PF00202">
    <property type="entry name" value="Aminotran_3"/>
    <property type="match status" value="1"/>
</dbReference>
<gene>
    <name evidence="13 14" type="primary">bioA</name>
    <name evidence="14" type="ORF">H8E41_13245</name>
</gene>
<feature type="binding site" evidence="13">
    <location>
        <position position="149"/>
    </location>
    <ligand>
        <name>substrate</name>
    </ligand>
</feature>
<dbReference type="Gene3D" id="3.40.640.10">
    <property type="entry name" value="Type I PLP-dependent aspartate aminotransferase-like (Major domain)"/>
    <property type="match status" value="1"/>
</dbReference>
<evidence type="ECO:0000256" key="2">
    <source>
        <dbReference type="ARBA" id="ARBA00004496"/>
    </source>
</evidence>
<evidence type="ECO:0000256" key="4">
    <source>
        <dbReference type="ARBA" id="ARBA00011738"/>
    </source>
</evidence>
<evidence type="ECO:0000256" key="10">
    <source>
        <dbReference type="ARBA" id="ARBA00022898"/>
    </source>
</evidence>
<dbReference type="InterPro" id="IPR005814">
    <property type="entry name" value="Aminotrans_3"/>
</dbReference>
<evidence type="ECO:0000256" key="11">
    <source>
        <dbReference type="ARBA" id="ARBA00048449"/>
    </source>
</evidence>
<evidence type="ECO:0000313" key="14">
    <source>
        <dbReference type="EMBL" id="MBC8318862.1"/>
    </source>
</evidence>
<keyword evidence="6 13" id="KW-0032">Aminotransferase</keyword>
<dbReference type="AlphaFoldDB" id="A0A8J6TGK7"/>
<protein>
    <recommendedName>
        <fullName evidence="13">Adenosylmethionine-8-amino-7-oxononanoate aminotransferase</fullName>
        <ecNumber evidence="13">2.6.1.62</ecNumber>
    </recommendedName>
    <alternativeName>
        <fullName evidence="13">7,8-diamino-pelargonic acid aminotransferase</fullName>
        <shortName evidence="13">DAPA AT</shortName>
        <shortName evidence="13">DAPA aminotransferase</shortName>
    </alternativeName>
    <alternativeName>
        <fullName evidence="13">7,8-diaminononanoate synthase</fullName>
        <shortName evidence="13">DANS</shortName>
    </alternativeName>
    <alternativeName>
        <fullName evidence="13">Diaminopelargonic acid synthase</fullName>
    </alternativeName>
</protein>
<name>A0A8J6TGK7_9BACT</name>
<dbReference type="InterPro" id="IPR049704">
    <property type="entry name" value="Aminotrans_3_PPA_site"/>
</dbReference>
<comment type="pathway">
    <text evidence="3 13">Cofactor biosynthesis; biotin biosynthesis; 7,8-diaminononanoate from 8-amino-7-oxononanoate (SAM route): step 1/1.</text>
</comment>
<dbReference type="Gene3D" id="3.90.1150.10">
    <property type="entry name" value="Aspartate Aminotransferase, domain 1"/>
    <property type="match status" value="1"/>
</dbReference>
<sequence length="455" mass="51756">MELNMDLQHTDKNYLWHPYTQMYDYQSRDLLIIDRAEGLMLYDEKGKSYFDTISSWWCILHGHNHPTITGYVKKQLDRLDHVILAGISHEPAIRLAEKLVTLTPTPLSKVFFSDNGSTANEIALKMSLQHWRHTGQPSRKYFVSLERGYHGDTIGTMSLGGMPDFHKEFADLLFTSFTIPSPHCYRCPMEQNRKTCNLECLQPFEVLLEEKGKEIAAMILEPLIQGAGGIRMYPPKYLKKVAALTKEHGIHLIFDEVATGFGRTGKMFAMEYADVSPDFLCLSKGLTGGMLPMAATVTTDEIYQSFYGPYGDNKTFYHGHTFTGNPLSASAALGSLKVFEEEQPFARMQETVPYLHKKMAPFNNLPWVGDVRCLGMICAVELVKDKKTKEEFSFEERVGWKIYLESLKEGLILRPMGNTVYLWLPISTTIAEIDEITERTYRVLSDPANINGWGK</sequence>
<evidence type="ECO:0000256" key="9">
    <source>
        <dbReference type="ARBA" id="ARBA00022756"/>
    </source>
</evidence>
<dbReference type="InterPro" id="IPR005815">
    <property type="entry name" value="BioA"/>
</dbReference>
<comment type="catalytic activity">
    <reaction evidence="11 13">
        <text>(8S)-8-amino-7-oxononanoate + S-adenosyl-L-methionine = S-adenosyl-4-methylsulfanyl-2-oxobutanoate + (7R,8S)-7,8-diammoniononanoate</text>
        <dbReference type="Rhea" id="RHEA:16861"/>
        <dbReference type="ChEBI" id="CHEBI:16490"/>
        <dbReference type="ChEBI" id="CHEBI:59789"/>
        <dbReference type="ChEBI" id="CHEBI:149468"/>
        <dbReference type="ChEBI" id="CHEBI:149469"/>
        <dbReference type="EC" id="2.6.1.62"/>
    </reaction>
</comment>
<comment type="subcellular location">
    <subcellularLocation>
        <location evidence="2 13">Cytoplasm</location>
    </subcellularLocation>
</comment>
<dbReference type="GO" id="GO:0005737">
    <property type="term" value="C:cytoplasm"/>
    <property type="evidence" value="ECO:0007669"/>
    <property type="project" value="UniProtKB-SubCell"/>
</dbReference>
<evidence type="ECO:0000256" key="5">
    <source>
        <dbReference type="ARBA" id="ARBA00022490"/>
    </source>
</evidence>
<evidence type="ECO:0000313" key="15">
    <source>
        <dbReference type="Proteomes" id="UP000614424"/>
    </source>
</evidence>
<feature type="binding site" evidence="13">
    <location>
        <position position="255"/>
    </location>
    <ligand>
        <name>pyridoxal 5'-phosphate</name>
        <dbReference type="ChEBI" id="CHEBI:597326"/>
    </ligand>
</feature>
<dbReference type="EC" id="2.6.1.62" evidence="13"/>
<dbReference type="CDD" id="cd00610">
    <property type="entry name" value="OAT_like"/>
    <property type="match status" value="1"/>
</dbReference>
<dbReference type="GO" id="GO:0009102">
    <property type="term" value="P:biotin biosynthetic process"/>
    <property type="evidence" value="ECO:0007669"/>
    <property type="project" value="UniProtKB-UniRule"/>
</dbReference>
<evidence type="ECO:0000256" key="8">
    <source>
        <dbReference type="ARBA" id="ARBA00022691"/>
    </source>
</evidence>
<dbReference type="PROSITE" id="PS00600">
    <property type="entry name" value="AA_TRANSFER_CLASS_3"/>
    <property type="match status" value="1"/>
</dbReference>
<evidence type="ECO:0000256" key="3">
    <source>
        <dbReference type="ARBA" id="ARBA00005063"/>
    </source>
</evidence>
<keyword evidence="8 13" id="KW-0949">S-adenosyl-L-methionine</keyword>
<feature type="binding site" evidence="13">
    <location>
        <position position="414"/>
    </location>
    <ligand>
        <name>substrate</name>
    </ligand>
</feature>
<feature type="site" description="Participates in the substrate recognition with KAPA and in a stacking interaction with the adenine ring of SAM" evidence="13">
    <location>
        <position position="19"/>
    </location>
</feature>
<evidence type="ECO:0000256" key="7">
    <source>
        <dbReference type="ARBA" id="ARBA00022679"/>
    </source>
</evidence>
<feature type="modified residue" description="N6-(pyridoxal phosphate)lysine" evidence="13">
    <location>
        <position position="284"/>
    </location>
</feature>
<proteinExistence type="inferred from homology"/>
<dbReference type="PIRSF" id="PIRSF000521">
    <property type="entry name" value="Transaminase_4ab_Lys_Orn"/>
    <property type="match status" value="1"/>
</dbReference>
<feature type="binding site" evidence="13">
    <location>
        <position position="56"/>
    </location>
    <ligand>
        <name>substrate</name>
    </ligand>
</feature>
<dbReference type="PANTHER" id="PTHR42684:SF17">
    <property type="entry name" value="ADENOSYLMETHIONINE-8-AMINO-7-OXONONANOATE AMINOTRANSFERASE"/>
    <property type="match status" value="1"/>
</dbReference>
<comment type="caution">
    <text evidence="14">The sequence shown here is derived from an EMBL/GenBank/DDBJ whole genome shotgun (WGS) entry which is preliminary data.</text>
</comment>
<dbReference type="UniPathway" id="UPA00078">
    <property type="reaction ID" value="UER00160"/>
</dbReference>
<feature type="binding site" evidence="13">
    <location>
        <begin position="116"/>
        <end position="117"/>
    </location>
    <ligand>
        <name>pyridoxal 5'-phosphate</name>
        <dbReference type="ChEBI" id="CHEBI:597326"/>
    </ligand>
</feature>
<keyword evidence="9 13" id="KW-0093">Biotin biosynthesis</keyword>
<feature type="binding site" evidence="13">
    <location>
        <begin position="320"/>
        <end position="321"/>
    </location>
    <ligand>
        <name>pyridoxal 5'-phosphate</name>
        <dbReference type="ChEBI" id="CHEBI:597326"/>
    </ligand>
</feature>
<dbReference type="SUPFAM" id="SSF53383">
    <property type="entry name" value="PLP-dependent transferases"/>
    <property type="match status" value="1"/>
</dbReference>
<dbReference type="GO" id="GO:0004015">
    <property type="term" value="F:adenosylmethionine-8-amino-7-oxononanoate transaminase activity"/>
    <property type="evidence" value="ECO:0007669"/>
    <property type="project" value="UniProtKB-UniRule"/>
</dbReference>
<dbReference type="HAMAP" id="MF_00834">
    <property type="entry name" value="BioA"/>
    <property type="match status" value="1"/>
</dbReference>
<dbReference type="NCBIfam" id="NF004624">
    <property type="entry name" value="PRK05964.1"/>
    <property type="match status" value="1"/>
</dbReference>
<reference evidence="14 15" key="1">
    <citation type="submission" date="2020-08" db="EMBL/GenBank/DDBJ databases">
        <title>Bridging the membrane lipid divide: bacteria of the FCB group superphylum have the potential to synthesize archaeal ether lipids.</title>
        <authorList>
            <person name="Villanueva L."/>
            <person name="Von Meijenfeldt F.A.B."/>
            <person name="Westbye A.B."/>
            <person name="Yadav S."/>
            <person name="Hopmans E.C."/>
            <person name="Dutilh B.E."/>
            <person name="Sinninghe Damste J.S."/>
        </authorList>
    </citation>
    <scope>NUCLEOTIDE SEQUENCE [LARGE SCALE GENOMIC DNA]</scope>
    <source>
        <strain evidence="14">NIOZ-UU47</strain>
    </source>
</reference>
<keyword evidence="10 13" id="KW-0663">Pyridoxal phosphate</keyword>
<evidence type="ECO:0000256" key="6">
    <source>
        <dbReference type="ARBA" id="ARBA00022576"/>
    </source>
</evidence>
<dbReference type="InterPro" id="IPR015422">
    <property type="entry name" value="PyrdxlP-dep_Trfase_small"/>
</dbReference>
<comment type="similarity">
    <text evidence="12 13">Belongs to the class-III pyridoxal-phosphate-dependent aminotransferase family. BioA subfamily.</text>
</comment>
<feature type="binding site" evidence="13">
    <location>
        <position position="319"/>
    </location>
    <ligand>
        <name>substrate</name>
    </ligand>
</feature>
<dbReference type="GO" id="GO:0030170">
    <property type="term" value="F:pyridoxal phosphate binding"/>
    <property type="evidence" value="ECO:0007669"/>
    <property type="project" value="UniProtKB-UniRule"/>
</dbReference>
<comment type="cofactor">
    <cofactor evidence="1 13">
        <name>pyridoxal 5'-phosphate</name>
        <dbReference type="ChEBI" id="CHEBI:597326"/>
    </cofactor>
</comment>
<dbReference type="Proteomes" id="UP000614424">
    <property type="component" value="Unassembled WGS sequence"/>
</dbReference>
<evidence type="ECO:0000256" key="12">
    <source>
        <dbReference type="ARBA" id="ARBA00060970"/>
    </source>
</evidence>
<accession>A0A8J6TGK7</accession>
<evidence type="ECO:0000256" key="13">
    <source>
        <dbReference type="HAMAP-Rule" id="MF_00834"/>
    </source>
</evidence>
<dbReference type="EMBL" id="JACNJZ010000192">
    <property type="protein sequence ID" value="MBC8318862.1"/>
    <property type="molecule type" value="Genomic_DNA"/>
</dbReference>
<organism evidence="14 15">
    <name type="scientific">Candidatus Desulfobia pelagia</name>
    <dbReference type="NCBI Taxonomy" id="2841692"/>
    <lineage>
        <taxon>Bacteria</taxon>
        <taxon>Pseudomonadati</taxon>
        <taxon>Thermodesulfobacteriota</taxon>
        <taxon>Desulfobulbia</taxon>
        <taxon>Desulfobulbales</taxon>
        <taxon>Desulfobulbaceae</taxon>
        <taxon>Candidatus Desulfobia</taxon>
    </lineage>
</organism>
<comment type="function">
    <text evidence="13">Catalyzes the transfer of the alpha-amino group from S-adenosyl-L-methionine (SAM) to 7-keto-8-aminopelargonic acid (KAPA) to form 7,8-diaminopelargonic acid (DAPA). It is the only aminotransferase known to utilize SAM as an amino donor.</text>
</comment>
<comment type="subunit">
    <text evidence="4 13">Homodimer.</text>
</comment>
<keyword evidence="5 13" id="KW-0963">Cytoplasm</keyword>
<dbReference type="PANTHER" id="PTHR42684">
    <property type="entry name" value="ADENOSYLMETHIONINE-8-AMINO-7-OXONONANOATE AMINOTRANSFERASE"/>
    <property type="match status" value="1"/>
</dbReference>
<dbReference type="FunFam" id="3.40.640.10:FF:000078">
    <property type="entry name" value="Adenosylmethionine-8-amino-7-oxononanoate aminotransferase"/>
    <property type="match status" value="1"/>
</dbReference>